<gene>
    <name evidence="1" type="ORF">JCM6294_432</name>
</gene>
<reference evidence="2" key="1">
    <citation type="journal article" date="2014" name="Genome">
        <title>Draft Genome Sequences of Three Strains of Bacteroides pyogenes Isolated from a Cat and Swine.</title>
        <authorList>
            <person name="Sakamoto M."/>
            <person name="Oshima K."/>
            <person name="Suda W."/>
            <person name="Kitamura K."/>
            <person name="Iida T."/>
            <person name="Hattori M."/>
            <person name="Ohkuma M."/>
        </authorList>
    </citation>
    <scope>NUCLEOTIDE SEQUENCE [LARGE SCALE GENOMIC DNA]</scope>
    <source>
        <strain evidence="2">JCM 6294</strain>
    </source>
</reference>
<accession>W4PD65</accession>
<sequence>MAATNKKIKTTESLQIHIETEVKTCNRNRKTNAPSIRDKEKHNFWIHRLFADLICRK</sequence>
<dbReference type="Proteomes" id="UP000018842">
    <property type="component" value="Unassembled WGS sequence"/>
</dbReference>
<evidence type="ECO:0000313" key="1">
    <source>
        <dbReference type="EMBL" id="GAE17660.1"/>
    </source>
</evidence>
<proteinExistence type="predicted"/>
<name>W4PD65_9BACE</name>
<evidence type="ECO:0000313" key="2">
    <source>
        <dbReference type="Proteomes" id="UP000018842"/>
    </source>
</evidence>
<dbReference type="AlphaFoldDB" id="W4PD65"/>
<organism evidence="1 2">
    <name type="scientific">Bacteroides pyogenes DSM 20611 = JCM 6294</name>
    <dbReference type="NCBI Taxonomy" id="1121100"/>
    <lineage>
        <taxon>Bacteria</taxon>
        <taxon>Pseudomonadati</taxon>
        <taxon>Bacteroidota</taxon>
        <taxon>Bacteroidia</taxon>
        <taxon>Bacteroidales</taxon>
        <taxon>Bacteroidaceae</taxon>
        <taxon>Bacteroides</taxon>
    </lineage>
</organism>
<comment type="caution">
    <text evidence="1">The sequence shown here is derived from an EMBL/GenBank/DDBJ whole genome shotgun (WGS) entry which is preliminary data.</text>
</comment>
<protein>
    <submittedName>
        <fullName evidence="1">Uncharacterized protein</fullName>
    </submittedName>
</protein>
<dbReference type="EMBL" id="BAIR01000002">
    <property type="protein sequence ID" value="GAE17660.1"/>
    <property type="molecule type" value="Genomic_DNA"/>
</dbReference>